<evidence type="ECO:0000313" key="2">
    <source>
        <dbReference type="Proteomes" id="UP000789525"/>
    </source>
</evidence>
<dbReference type="EMBL" id="CAJVPT010009430">
    <property type="protein sequence ID" value="CAG8561534.1"/>
    <property type="molecule type" value="Genomic_DNA"/>
</dbReference>
<dbReference type="Proteomes" id="UP000789525">
    <property type="component" value="Unassembled WGS sequence"/>
</dbReference>
<protein>
    <submittedName>
        <fullName evidence="1">2122_t:CDS:1</fullName>
    </submittedName>
</protein>
<name>A0ACA9M605_9GLOM</name>
<sequence length="640" mass="70060">MSILWEYWNLKKQSTPAPDATPFRMRVPYPMAPLGIFWSAEGAEASQEAKERVRVMKAFCDAELWPTFGPDGPSANGTGYGNSESYNPAKADSANLLFGDNYPRLKKIKARYDPSLMFKSWFPIQPAVFRTGNKCLAFTGMPPCSRPAVFKLHMLSSYAKRFKDTLESCDMTFTIPFRLSLLYTQQFGKKKKNSISGMNKTSNIDLKTLLLDAGFTGDLIVPSDLDYPAAILRFAKNAQKRAAIVAYVKTVEDVARVIKFASANSIPLVVKGGGHSTAGASSIENGIVVDLSKYMDAVRIDKEKKLVSVGGGALWKDVDAQAIKHGLAAVSGTMNLVGVGGLTLGGGMGWLMGEHGMVIDNLVQATIVTADGTIRTINARVEPDLFWAIRGGGTNFGCVTEFVYRLYPQRATVYAGPLIFLPSAIEEVTSAMEEWYKGASEKEGAFLLTTSQGFFSGPSVVVWIFFNGDEEEGKMRFKKIIDLIMNLASTLPFEQLNAMLNQFFPYGTNRRISSVMRASLPPSSASTIFNRQIELANIPSAFRAINPYTLAKEPNTVDLAIWWEYLPLKKQSSLPPDATAFRMRVPYPHAAIGVTWSANGVGADAEAKETLEALKSFCEDQLRPTFGPSGPHVDGTGFMV</sequence>
<keyword evidence="2" id="KW-1185">Reference proteome</keyword>
<accession>A0ACA9M605</accession>
<reference evidence="1" key="1">
    <citation type="submission" date="2021-06" db="EMBL/GenBank/DDBJ databases">
        <authorList>
            <person name="Kallberg Y."/>
            <person name="Tangrot J."/>
            <person name="Rosling A."/>
        </authorList>
    </citation>
    <scope>NUCLEOTIDE SEQUENCE</scope>
    <source>
        <strain evidence="1">CL356</strain>
    </source>
</reference>
<proteinExistence type="predicted"/>
<comment type="caution">
    <text evidence="1">The sequence shown here is derived from an EMBL/GenBank/DDBJ whole genome shotgun (WGS) entry which is preliminary data.</text>
</comment>
<evidence type="ECO:0000313" key="1">
    <source>
        <dbReference type="EMBL" id="CAG8561534.1"/>
    </source>
</evidence>
<organism evidence="1 2">
    <name type="scientific">Acaulospora colombiana</name>
    <dbReference type="NCBI Taxonomy" id="27376"/>
    <lineage>
        <taxon>Eukaryota</taxon>
        <taxon>Fungi</taxon>
        <taxon>Fungi incertae sedis</taxon>
        <taxon>Mucoromycota</taxon>
        <taxon>Glomeromycotina</taxon>
        <taxon>Glomeromycetes</taxon>
        <taxon>Diversisporales</taxon>
        <taxon>Acaulosporaceae</taxon>
        <taxon>Acaulospora</taxon>
    </lineage>
</organism>
<gene>
    <name evidence="1" type="ORF">ACOLOM_LOCUS5254</name>
</gene>